<comment type="caution">
    <text evidence="1">The sequence shown here is derived from an EMBL/GenBank/DDBJ whole genome shotgun (WGS) entry which is preliminary data.</text>
</comment>
<gene>
    <name evidence="1" type="ORF">F4Y42_19030</name>
</gene>
<protein>
    <submittedName>
        <fullName evidence="1">DUF4062 domain-containing protein</fullName>
    </submittedName>
</protein>
<sequence>MTEETIRASEEELLVFISSRQDEEMNRARALATETVNNYPGMRVWAFEDAPASSEGARERYIRNAGKADFVIWLIGSTTSLPVVEEIDACLQSGRKLLPFKLPAQRRDCQTQELIKRVQEIVTWREVEDVETLPEHIEKALTDEMVRGVRDPAPLNHDLYLKQEQRGSIAETKRLWTTLGVQDDIAQNLADDQSIGHKLDPPAAGVLQIVAAQGSGKTLAAHRLYQHAIEKRLESHLEPLPVFLNARHIQGELKDDIEKAVGEQGSVYTQRILVIIDGLDETGRHEANQILGKVESYTNANQNVAAVVMSRSLPGLKSLDGATALPGCSDEEFLSIASRVAGRSVHIGAVPYRVAETRIPLFAVIIGAHFRDSRNPMGTSLSQMISQLVQRILEESDDYPEEKAEPLKKLAIACTNSGENVNKAEIDPKSSVHAHLAGSRLVVEENDKIDFVLAIFREWFAARALVERTILPSDVDLTSDRWVIPLAIAINSENASLSSEIMEVISTKDPGIAGLVLDEVKHSWSMEYPPEHPPDGTAIEIGHQIRQAMSNWKEGLGPLMTAVGPTSPDGDIPTLSIEKGESMVTTRWYRGEEQMDPVVEIPPRWDPFSYHEFIDWYPWRSTVIEHTRVWPWTITQEGLSSSLSNLLETYRFALDSTVGAREFAAEFAETFPTHLLSTSRAPKIRELSDWIYEWITKPGRGPHDSIGFGQRSYTVKELELIRDTLSELPRNEDDTISELWPGRDKPWPAGRSGGLWHELYTDGQLLERTKAIFDGALRIYNNIVERWFPTFNRRHQMSFMLPLRLEGVLIRRGAPDRRERSDASIDWWPSLVNSNADSGVSFELGSENTVFESDTREKLEVARDEFLLHRGYFRHTSQILPGYDPRPASKLAHDWLIEDLESLHWL</sequence>
<dbReference type="EMBL" id="VXRG01000158">
    <property type="protein sequence ID" value="MXY95535.1"/>
    <property type="molecule type" value="Genomic_DNA"/>
</dbReference>
<name>A0A6B0YZA7_9CHLR</name>
<evidence type="ECO:0000313" key="1">
    <source>
        <dbReference type="EMBL" id="MXY95535.1"/>
    </source>
</evidence>
<dbReference type="InterPro" id="IPR027417">
    <property type="entry name" value="P-loop_NTPase"/>
</dbReference>
<proteinExistence type="predicted"/>
<reference evidence="1" key="1">
    <citation type="submission" date="2019-09" db="EMBL/GenBank/DDBJ databases">
        <title>Characterisation of the sponge microbiome using genome-centric metagenomics.</title>
        <authorList>
            <person name="Engelberts J.P."/>
            <person name="Robbins S.J."/>
            <person name="De Goeij J.M."/>
            <person name="Aranda M."/>
            <person name="Bell S.C."/>
            <person name="Webster N.S."/>
        </authorList>
    </citation>
    <scope>NUCLEOTIDE SEQUENCE</scope>
    <source>
        <strain evidence="1">SB0664_bin_27</strain>
    </source>
</reference>
<accession>A0A6B0YZA7</accession>
<dbReference type="AlphaFoldDB" id="A0A6B0YZA7"/>
<organism evidence="1">
    <name type="scientific">Caldilineaceae bacterium SB0664_bin_27</name>
    <dbReference type="NCBI Taxonomy" id="2605260"/>
    <lineage>
        <taxon>Bacteria</taxon>
        <taxon>Bacillati</taxon>
        <taxon>Chloroflexota</taxon>
        <taxon>Caldilineae</taxon>
        <taxon>Caldilineales</taxon>
        <taxon>Caldilineaceae</taxon>
    </lineage>
</organism>
<dbReference type="Gene3D" id="3.40.50.300">
    <property type="entry name" value="P-loop containing nucleotide triphosphate hydrolases"/>
    <property type="match status" value="1"/>
</dbReference>